<organism evidence="1 2">
    <name type="scientific">Vibrio parahaemolyticus</name>
    <dbReference type="NCBI Taxonomy" id="670"/>
    <lineage>
        <taxon>Bacteria</taxon>
        <taxon>Pseudomonadati</taxon>
        <taxon>Pseudomonadota</taxon>
        <taxon>Gammaproteobacteria</taxon>
        <taxon>Vibrionales</taxon>
        <taxon>Vibrionaceae</taxon>
        <taxon>Vibrio</taxon>
    </lineage>
</organism>
<evidence type="ECO:0000313" key="2">
    <source>
        <dbReference type="Proteomes" id="UP000321504"/>
    </source>
</evidence>
<dbReference type="Proteomes" id="UP000321504">
    <property type="component" value="Unassembled WGS sequence"/>
</dbReference>
<comment type="caution">
    <text evidence="1">The sequence shown here is derived from an EMBL/GenBank/DDBJ whole genome shotgun (WGS) entry which is preliminary data.</text>
</comment>
<reference evidence="1 2" key="1">
    <citation type="submission" date="2019-08" db="EMBL/GenBank/DDBJ databases">
        <title>Emerging of two pre-pandemic pathogenic O4:KUT lineages of Vibrio parahaemolyticus in coastal eastern China.</title>
        <authorList>
            <person name="Yu H."/>
        </authorList>
    </citation>
    <scope>NUCLEOTIDE SEQUENCE [LARGE SCALE GENOMIC DNA]</scope>
    <source>
        <strain evidence="1 2">HZ17-383</strain>
    </source>
</reference>
<name>A0AA46QVB3_VIBPH</name>
<gene>
    <name evidence="1" type="ORF">FVP01_10450</name>
</gene>
<dbReference type="RefSeq" id="WP_069540327.1">
    <property type="nucleotide sequence ID" value="NZ_JAQBLF010000001.1"/>
</dbReference>
<sequence>MIYYLPKFWYAGSKKWGIPSDLPFIEGKLQRLNMANQKVASEQYEDIYKHFHNCGEWRKARELANQMLNDIANDYGITLKDYDQMIAANDDDSENTQFRVDLMIEKAKKAQKLAKPRIHFKELKRA</sequence>
<protein>
    <submittedName>
        <fullName evidence="1">Uncharacterized protein</fullName>
    </submittedName>
</protein>
<evidence type="ECO:0000313" key="1">
    <source>
        <dbReference type="EMBL" id="TXN16372.1"/>
    </source>
</evidence>
<dbReference type="AlphaFoldDB" id="A0AA46QVB3"/>
<accession>A0AA46QVB3</accession>
<dbReference type="EMBL" id="VRMQ01000002">
    <property type="protein sequence ID" value="TXN16372.1"/>
    <property type="molecule type" value="Genomic_DNA"/>
</dbReference>
<proteinExistence type="predicted"/>